<name>A0ABN3QI75_9ACTN</name>
<keyword evidence="3" id="KW-1185">Reference proteome</keyword>
<organism evidence="2 3">
    <name type="scientific">Actinomadura fulvescens</name>
    <dbReference type="NCBI Taxonomy" id="46160"/>
    <lineage>
        <taxon>Bacteria</taxon>
        <taxon>Bacillati</taxon>
        <taxon>Actinomycetota</taxon>
        <taxon>Actinomycetes</taxon>
        <taxon>Streptosporangiales</taxon>
        <taxon>Thermomonosporaceae</taxon>
        <taxon>Actinomadura</taxon>
    </lineage>
</organism>
<feature type="compositionally biased region" description="Basic residues" evidence="1">
    <location>
        <begin position="76"/>
        <end position="87"/>
    </location>
</feature>
<protein>
    <submittedName>
        <fullName evidence="2">Uncharacterized protein</fullName>
    </submittedName>
</protein>
<dbReference type="EMBL" id="BAAATD010000013">
    <property type="protein sequence ID" value="GAA2627135.1"/>
    <property type="molecule type" value="Genomic_DNA"/>
</dbReference>
<accession>A0ABN3QI75</accession>
<reference evidence="2 3" key="1">
    <citation type="journal article" date="2019" name="Int. J. Syst. Evol. Microbiol.">
        <title>The Global Catalogue of Microorganisms (GCM) 10K type strain sequencing project: providing services to taxonomists for standard genome sequencing and annotation.</title>
        <authorList>
            <consortium name="The Broad Institute Genomics Platform"/>
            <consortium name="The Broad Institute Genome Sequencing Center for Infectious Disease"/>
            <person name="Wu L."/>
            <person name="Ma J."/>
        </authorList>
    </citation>
    <scope>NUCLEOTIDE SEQUENCE [LARGE SCALE GENOMIC DNA]</scope>
    <source>
        <strain evidence="2 3">JCM 6833</strain>
    </source>
</reference>
<evidence type="ECO:0000256" key="1">
    <source>
        <dbReference type="SAM" id="MobiDB-lite"/>
    </source>
</evidence>
<gene>
    <name evidence="2" type="ORF">GCM10010411_75260</name>
</gene>
<dbReference type="Proteomes" id="UP001501509">
    <property type="component" value="Unassembled WGS sequence"/>
</dbReference>
<feature type="region of interest" description="Disordered" evidence="1">
    <location>
        <begin position="43"/>
        <end position="87"/>
    </location>
</feature>
<sequence length="87" mass="8931">MAAAAGAPLLRPDSALPYTLTLAEADALIRFAAAFLAGVSPATDTADNTGATDNTGAVVDWGPLPGDRHASAGVSRLRRLRPHAPRR</sequence>
<feature type="compositionally biased region" description="Low complexity" evidence="1">
    <location>
        <begin position="43"/>
        <end position="57"/>
    </location>
</feature>
<comment type="caution">
    <text evidence="2">The sequence shown here is derived from an EMBL/GenBank/DDBJ whole genome shotgun (WGS) entry which is preliminary data.</text>
</comment>
<evidence type="ECO:0000313" key="2">
    <source>
        <dbReference type="EMBL" id="GAA2627135.1"/>
    </source>
</evidence>
<proteinExistence type="predicted"/>
<evidence type="ECO:0000313" key="3">
    <source>
        <dbReference type="Proteomes" id="UP001501509"/>
    </source>
</evidence>